<keyword evidence="2" id="KW-1185">Reference proteome</keyword>
<reference evidence="1 2" key="1">
    <citation type="submission" date="2015-02" db="EMBL/GenBank/DDBJ databases">
        <title>Draft Genome Sequences of Two Closely-Related Aflatoxigenic Aspergillus Species Obtained from the Cote d'Ivoire.</title>
        <authorList>
            <person name="Moore G.G."/>
            <person name="Beltz S.B."/>
            <person name="Mack B.M."/>
        </authorList>
    </citation>
    <scope>NUCLEOTIDE SEQUENCE [LARGE SCALE GENOMIC DNA]</scope>
    <source>
        <strain evidence="1 2">SRRC1468</strain>
    </source>
</reference>
<name>A0A0F8V3L3_9EURO</name>
<accession>A0A0F8V3L3</accession>
<dbReference type="AlphaFoldDB" id="A0A0F8V3L3"/>
<gene>
    <name evidence="1" type="ORF">ARAM_003225</name>
</gene>
<dbReference type="OrthoDB" id="4221626at2759"/>
<organism evidence="1 2">
    <name type="scientific">Aspergillus rambellii</name>
    <dbReference type="NCBI Taxonomy" id="308745"/>
    <lineage>
        <taxon>Eukaryota</taxon>
        <taxon>Fungi</taxon>
        <taxon>Dikarya</taxon>
        <taxon>Ascomycota</taxon>
        <taxon>Pezizomycotina</taxon>
        <taxon>Eurotiomycetes</taxon>
        <taxon>Eurotiomycetidae</taxon>
        <taxon>Eurotiales</taxon>
        <taxon>Aspergillaceae</taxon>
        <taxon>Aspergillus</taxon>
        <taxon>Aspergillus subgen. Nidulantes</taxon>
    </lineage>
</organism>
<sequence length="151" mass="17050">MRALKSPARADAVVAKPVKTSVRGERKAKSVMKSVRFGETTVVSVSRWIERKEHVFPAPPMAMGYLQGWSVTALKEPDEDGEVDKYTTYWGSDSYVMLTSNHAEGPCNREGCAWNSLARIQARRPMWSPETVFKAWLKKRAMIRERGGFAL</sequence>
<protein>
    <submittedName>
        <fullName evidence="1">Uncharacterized protein</fullName>
    </submittedName>
</protein>
<dbReference type="EMBL" id="JZBS01002706">
    <property type="protein sequence ID" value="KKK17601.1"/>
    <property type="molecule type" value="Genomic_DNA"/>
</dbReference>
<dbReference type="Proteomes" id="UP000034291">
    <property type="component" value="Unassembled WGS sequence"/>
</dbReference>
<evidence type="ECO:0000313" key="2">
    <source>
        <dbReference type="Proteomes" id="UP000034291"/>
    </source>
</evidence>
<comment type="caution">
    <text evidence="1">The sequence shown here is derived from an EMBL/GenBank/DDBJ whole genome shotgun (WGS) entry which is preliminary data.</text>
</comment>
<evidence type="ECO:0000313" key="1">
    <source>
        <dbReference type="EMBL" id="KKK17601.1"/>
    </source>
</evidence>
<proteinExistence type="predicted"/>